<feature type="signal peptide" evidence="7">
    <location>
        <begin position="1"/>
        <end position="19"/>
    </location>
</feature>
<dbReference type="GO" id="GO:0008270">
    <property type="term" value="F:zinc ion binding"/>
    <property type="evidence" value="ECO:0007669"/>
    <property type="project" value="UniProtKB-KW"/>
</dbReference>
<dbReference type="GO" id="GO:0000795">
    <property type="term" value="C:synaptonemal complex"/>
    <property type="evidence" value="ECO:0007669"/>
    <property type="project" value="InterPro"/>
</dbReference>
<evidence type="ECO:0000313" key="9">
    <source>
        <dbReference type="EMBL" id="KIV93809.1"/>
    </source>
</evidence>
<proteinExistence type="predicted"/>
<dbReference type="AlphaFoldDB" id="A0A0D1ZIP9"/>
<dbReference type="STRING" id="212818.A0A0D1ZIP9"/>
<keyword evidence="2 4" id="KW-0863">Zinc-finger</keyword>
<feature type="region of interest" description="Disordered" evidence="6">
    <location>
        <begin position="377"/>
        <end position="399"/>
    </location>
</feature>
<feature type="coiled-coil region" evidence="5">
    <location>
        <begin position="191"/>
        <end position="246"/>
    </location>
</feature>
<evidence type="ECO:0000256" key="7">
    <source>
        <dbReference type="SAM" id="SignalP"/>
    </source>
</evidence>
<dbReference type="Proteomes" id="UP000054302">
    <property type="component" value="Unassembled WGS sequence"/>
</dbReference>
<feature type="region of interest" description="Disordered" evidence="6">
    <location>
        <begin position="429"/>
        <end position="449"/>
    </location>
</feature>
<organism evidence="9 10">
    <name type="scientific">Exophiala mesophila</name>
    <name type="common">Black yeast-like fungus</name>
    <dbReference type="NCBI Taxonomy" id="212818"/>
    <lineage>
        <taxon>Eukaryota</taxon>
        <taxon>Fungi</taxon>
        <taxon>Dikarya</taxon>
        <taxon>Ascomycota</taxon>
        <taxon>Pezizomycotina</taxon>
        <taxon>Eurotiomycetes</taxon>
        <taxon>Chaetothyriomycetidae</taxon>
        <taxon>Chaetothyriales</taxon>
        <taxon>Herpotrichiellaceae</taxon>
        <taxon>Exophiala</taxon>
    </lineage>
</organism>
<dbReference type="InterPro" id="IPR001841">
    <property type="entry name" value="Znf_RING"/>
</dbReference>
<dbReference type="HOGENOM" id="CLU_049340_0_0_1"/>
<evidence type="ECO:0000256" key="2">
    <source>
        <dbReference type="ARBA" id="ARBA00022771"/>
    </source>
</evidence>
<sequence length="449" mass="49945">MHIRPRWLLWTLRVSVTHTISSVSTVPWSFSCLPSVCHLWPSSLPCIAVDKMDQHLRCNNQKGGYCRAELTHTAVVTTCSHIFCLDCSKKVGLADATAEQRTCPVCMTALPHNDDAIQTFLSPSEEYKTSILSGLDPTTIMECASRALSFWTYQTTQEIAYQHHVTKNLTERYSHLNNALDKTVHDANAEIHGLQTQVSDLNVDLKAAEQKYVEVVDLYRDKSRKLAQSQKLYDTLKKKFQAKEMETAASVDVNDTLKNIDAERRPPHSNNVTDVPLNHNHRNDCDRRSLPGPFPGPVEQLHSHQKSGSSVLGRENVGLQPSNRSKQNRLPRLDTGTTPGHRLSLPGTATTAANRSQVPPATTHAQLQMAHGVASAQRRPSIPAHRNKPSPSSRVPGGVISGIKFGDGGRPPAIDPPTRFDQYRAPQFRVPAHPHYQYNRHAPTPASYR</sequence>
<dbReference type="InterPro" id="IPR042448">
    <property type="entry name" value="CCNB1IP1"/>
</dbReference>
<dbReference type="RefSeq" id="XP_016225383.1">
    <property type="nucleotide sequence ID" value="XM_016369595.1"/>
</dbReference>
<dbReference type="Gene3D" id="3.30.40.10">
    <property type="entry name" value="Zinc/RING finger domain, C3HC4 (zinc finger)"/>
    <property type="match status" value="1"/>
</dbReference>
<evidence type="ECO:0000256" key="3">
    <source>
        <dbReference type="ARBA" id="ARBA00022833"/>
    </source>
</evidence>
<keyword evidence="7" id="KW-0732">Signal</keyword>
<reference evidence="9 10" key="1">
    <citation type="submission" date="2015-01" db="EMBL/GenBank/DDBJ databases">
        <title>The Genome Sequence of Exophiala mesophila CBS40295.</title>
        <authorList>
            <consortium name="The Broad Institute Genomics Platform"/>
            <person name="Cuomo C."/>
            <person name="de Hoog S."/>
            <person name="Gorbushina A."/>
            <person name="Stielow B."/>
            <person name="Teixiera M."/>
            <person name="Abouelleil A."/>
            <person name="Chapman S.B."/>
            <person name="Priest M."/>
            <person name="Young S.K."/>
            <person name="Wortman J."/>
            <person name="Nusbaum C."/>
            <person name="Birren B."/>
        </authorList>
    </citation>
    <scope>NUCLEOTIDE SEQUENCE [LARGE SCALE GENOMIC DNA]</scope>
    <source>
        <strain evidence="9 10">CBS 40295</strain>
    </source>
</reference>
<evidence type="ECO:0000256" key="1">
    <source>
        <dbReference type="ARBA" id="ARBA00022723"/>
    </source>
</evidence>
<dbReference type="EMBL" id="KN847522">
    <property type="protein sequence ID" value="KIV93809.1"/>
    <property type="molecule type" value="Genomic_DNA"/>
</dbReference>
<dbReference type="GeneID" id="27322841"/>
<evidence type="ECO:0000259" key="8">
    <source>
        <dbReference type="PROSITE" id="PS50089"/>
    </source>
</evidence>
<evidence type="ECO:0000256" key="6">
    <source>
        <dbReference type="SAM" id="MobiDB-lite"/>
    </source>
</evidence>
<dbReference type="SUPFAM" id="SSF57850">
    <property type="entry name" value="RING/U-box"/>
    <property type="match status" value="1"/>
</dbReference>
<accession>A0A0D1ZIP9</accession>
<evidence type="ECO:0000256" key="5">
    <source>
        <dbReference type="SAM" id="Coils"/>
    </source>
</evidence>
<dbReference type="PROSITE" id="PS51257">
    <property type="entry name" value="PROKAR_LIPOPROTEIN"/>
    <property type="match status" value="1"/>
</dbReference>
<dbReference type="Pfam" id="PF00097">
    <property type="entry name" value="zf-C3HC4"/>
    <property type="match status" value="1"/>
</dbReference>
<protein>
    <recommendedName>
        <fullName evidence="8">RING-type domain-containing protein</fullName>
    </recommendedName>
</protein>
<keyword evidence="1" id="KW-0479">Metal-binding</keyword>
<feature type="chain" id="PRO_5002237743" description="RING-type domain-containing protein" evidence="7">
    <location>
        <begin position="20"/>
        <end position="449"/>
    </location>
</feature>
<dbReference type="GO" id="GO:0007131">
    <property type="term" value="P:reciprocal meiotic recombination"/>
    <property type="evidence" value="ECO:0007669"/>
    <property type="project" value="InterPro"/>
</dbReference>
<feature type="domain" description="RING-type" evidence="8">
    <location>
        <begin position="66"/>
        <end position="106"/>
    </location>
</feature>
<dbReference type="InterPro" id="IPR018957">
    <property type="entry name" value="Znf_C3HC4_RING-type"/>
</dbReference>
<keyword evidence="5" id="KW-0175">Coiled coil</keyword>
<evidence type="ECO:0000256" key="4">
    <source>
        <dbReference type="PROSITE-ProRule" id="PRU00175"/>
    </source>
</evidence>
<dbReference type="PROSITE" id="PS50089">
    <property type="entry name" value="ZF_RING_2"/>
    <property type="match status" value="1"/>
</dbReference>
<dbReference type="GO" id="GO:0061630">
    <property type="term" value="F:ubiquitin protein ligase activity"/>
    <property type="evidence" value="ECO:0007669"/>
    <property type="project" value="InterPro"/>
</dbReference>
<dbReference type="PANTHER" id="PTHR14305">
    <property type="entry name" value="E3 UBIQUITIN-PROTEIN LIGASE CCNB1IP1"/>
    <property type="match status" value="1"/>
</dbReference>
<name>A0A0D1ZIP9_EXOME</name>
<keyword evidence="10" id="KW-1185">Reference proteome</keyword>
<dbReference type="VEuPathDB" id="FungiDB:PV10_04996"/>
<evidence type="ECO:0000313" key="10">
    <source>
        <dbReference type="Proteomes" id="UP000054302"/>
    </source>
</evidence>
<dbReference type="PANTHER" id="PTHR14305:SF0">
    <property type="entry name" value="E3 UBIQUITIN-PROTEIN LIGASE CCNB1IP1"/>
    <property type="match status" value="1"/>
</dbReference>
<dbReference type="OrthoDB" id="441210at2759"/>
<feature type="region of interest" description="Disordered" evidence="6">
    <location>
        <begin position="258"/>
        <end position="347"/>
    </location>
</feature>
<keyword evidence="3" id="KW-0862">Zinc</keyword>
<dbReference type="InterPro" id="IPR013083">
    <property type="entry name" value="Znf_RING/FYVE/PHD"/>
</dbReference>
<gene>
    <name evidence="9" type="ORF">PV10_04996</name>
</gene>